<dbReference type="InterPro" id="IPR013154">
    <property type="entry name" value="ADH-like_N"/>
</dbReference>
<dbReference type="InterPro" id="IPR002364">
    <property type="entry name" value="Quin_OxRdtase/zeta-crystal_CS"/>
</dbReference>
<dbReference type="EMBL" id="JBFMKM010000009">
    <property type="protein sequence ID" value="KAL1304293.1"/>
    <property type="molecule type" value="Genomic_DNA"/>
</dbReference>
<dbReference type="InterPro" id="IPR011032">
    <property type="entry name" value="GroES-like_sf"/>
</dbReference>
<dbReference type="CDD" id="cd08241">
    <property type="entry name" value="QOR1"/>
    <property type="match status" value="1"/>
</dbReference>
<dbReference type="Gene3D" id="3.90.180.10">
    <property type="entry name" value="Medium-chain alcohol dehydrogenases, catalytic domain"/>
    <property type="match status" value="1"/>
</dbReference>
<dbReference type="PROSITE" id="PS01162">
    <property type="entry name" value="QOR_ZETA_CRYSTAL"/>
    <property type="match status" value="1"/>
</dbReference>
<dbReference type="Pfam" id="PF00107">
    <property type="entry name" value="ADH_zinc_N"/>
    <property type="match status" value="1"/>
</dbReference>
<evidence type="ECO:0000313" key="3">
    <source>
        <dbReference type="EMBL" id="KAL1304293.1"/>
    </source>
</evidence>
<comment type="caution">
    <text evidence="3">The sequence shown here is derived from an EMBL/GenBank/DDBJ whole genome shotgun (WGS) entry which is preliminary data.</text>
</comment>
<accession>A0ABR3PDR5</accession>
<dbReference type="RefSeq" id="XP_069200568.1">
    <property type="nucleotide sequence ID" value="XM_069347073.1"/>
</dbReference>
<feature type="domain" description="Enoyl reductase (ER)" evidence="2">
    <location>
        <begin position="12"/>
        <end position="330"/>
    </location>
</feature>
<proteinExistence type="predicted"/>
<sequence>MRAIQVKEHVQGPSDLRVSTVPDPVPSPNQYLIEVHAAAANFFDLLQIRGKYQHQPPLPWISGAEFSGVILSVPSSPSNGKGPTFQKGDKVFGSAQGAYATKVCAIEAQLRPIPKGWSFTEAAGLMVTAPTSYAGLVTRAGMKKGDYVLIHAAAGGVGLAAVQIAKALGATVIATASTAHKLEVARSFGADHGINYSTTPDWPSEVKKLTPKSRGVDIVYDPVGLMIQSTKCCAWNARLLVVGFAAGTIEKLPTNRLLLKNISAVGVHWGMYASMEPEMVDVVWRGLFGLINAGKFRGYCFDEKEFVGLEGVKGALSALGGRETWGKVVVEVSPEEDGKAIEKSKL</sequence>
<dbReference type="SMART" id="SM00829">
    <property type="entry name" value="PKS_ER"/>
    <property type="match status" value="1"/>
</dbReference>
<dbReference type="Proteomes" id="UP001562354">
    <property type="component" value="Unassembled WGS sequence"/>
</dbReference>
<dbReference type="PANTHER" id="PTHR43677:SF4">
    <property type="entry name" value="QUINONE OXIDOREDUCTASE-LIKE PROTEIN 2"/>
    <property type="match status" value="1"/>
</dbReference>
<protein>
    <recommendedName>
        <fullName evidence="2">Enoyl reductase (ER) domain-containing protein</fullName>
    </recommendedName>
</protein>
<gene>
    <name evidence="3" type="ORF">AAFC00_000698</name>
</gene>
<evidence type="ECO:0000313" key="4">
    <source>
        <dbReference type="Proteomes" id="UP001562354"/>
    </source>
</evidence>
<dbReference type="SUPFAM" id="SSF50129">
    <property type="entry name" value="GroES-like"/>
    <property type="match status" value="1"/>
</dbReference>
<dbReference type="PANTHER" id="PTHR43677">
    <property type="entry name" value="SHORT-CHAIN DEHYDROGENASE/REDUCTASE"/>
    <property type="match status" value="1"/>
</dbReference>
<dbReference type="Gene3D" id="3.40.50.720">
    <property type="entry name" value="NAD(P)-binding Rossmann-like Domain"/>
    <property type="match status" value="1"/>
</dbReference>
<dbReference type="SUPFAM" id="SSF51735">
    <property type="entry name" value="NAD(P)-binding Rossmann-fold domains"/>
    <property type="match status" value="1"/>
</dbReference>
<keyword evidence="4" id="KW-1185">Reference proteome</keyword>
<dbReference type="InterPro" id="IPR020843">
    <property type="entry name" value="ER"/>
</dbReference>
<name>A0ABR3PDR5_9PEZI</name>
<reference evidence="3 4" key="1">
    <citation type="submission" date="2024-07" db="EMBL/GenBank/DDBJ databases">
        <title>Draft sequence of the Neodothiora populina.</title>
        <authorList>
            <person name="Drown D.D."/>
            <person name="Schuette U.S."/>
            <person name="Buechlein A.B."/>
            <person name="Rusch D.R."/>
            <person name="Winton L.W."/>
            <person name="Adams G.A."/>
        </authorList>
    </citation>
    <scope>NUCLEOTIDE SEQUENCE [LARGE SCALE GENOMIC DNA]</scope>
    <source>
        <strain evidence="3 4">CPC 39397</strain>
    </source>
</reference>
<dbReference type="InterPro" id="IPR036291">
    <property type="entry name" value="NAD(P)-bd_dom_sf"/>
</dbReference>
<evidence type="ECO:0000259" key="2">
    <source>
        <dbReference type="SMART" id="SM00829"/>
    </source>
</evidence>
<dbReference type="GeneID" id="95974401"/>
<dbReference type="InterPro" id="IPR051397">
    <property type="entry name" value="Zn-ADH-like_protein"/>
</dbReference>
<feature type="compositionally biased region" description="Basic and acidic residues" evidence="1">
    <location>
        <begin position="1"/>
        <end position="10"/>
    </location>
</feature>
<dbReference type="InterPro" id="IPR013149">
    <property type="entry name" value="ADH-like_C"/>
</dbReference>
<evidence type="ECO:0000256" key="1">
    <source>
        <dbReference type="SAM" id="MobiDB-lite"/>
    </source>
</evidence>
<organism evidence="3 4">
    <name type="scientific">Neodothiora populina</name>
    <dbReference type="NCBI Taxonomy" id="2781224"/>
    <lineage>
        <taxon>Eukaryota</taxon>
        <taxon>Fungi</taxon>
        <taxon>Dikarya</taxon>
        <taxon>Ascomycota</taxon>
        <taxon>Pezizomycotina</taxon>
        <taxon>Dothideomycetes</taxon>
        <taxon>Dothideomycetidae</taxon>
        <taxon>Dothideales</taxon>
        <taxon>Dothioraceae</taxon>
        <taxon>Neodothiora</taxon>
    </lineage>
</organism>
<feature type="region of interest" description="Disordered" evidence="1">
    <location>
        <begin position="1"/>
        <end position="21"/>
    </location>
</feature>
<dbReference type="Pfam" id="PF08240">
    <property type="entry name" value="ADH_N"/>
    <property type="match status" value="1"/>
</dbReference>